<dbReference type="Proteomes" id="UP001596050">
    <property type="component" value="Unassembled WGS sequence"/>
</dbReference>
<dbReference type="SMART" id="SM00898">
    <property type="entry name" value="Fapy_DNA_glyco"/>
    <property type="match status" value="1"/>
</dbReference>
<evidence type="ECO:0000256" key="9">
    <source>
        <dbReference type="ARBA" id="ARBA00023204"/>
    </source>
</evidence>
<dbReference type="EMBL" id="JBHSMU010000008">
    <property type="protein sequence ID" value="MFC5459686.1"/>
    <property type="molecule type" value="Genomic_DNA"/>
</dbReference>
<evidence type="ECO:0000256" key="1">
    <source>
        <dbReference type="ARBA" id="ARBA00001668"/>
    </source>
</evidence>
<dbReference type="SUPFAM" id="SSF81624">
    <property type="entry name" value="N-terminal domain of MutM-like DNA repair proteins"/>
    <property type="match status" value="1"/>
</dbReference>
<dbReference type="InterPro" id="IPR000214">
    <property type="entry name" value="Znf_DNA_glyclase/AP_lyase"/>
</dbReference>
<keyword evidence="4" id="KW-0227">DNA damage</keyword>
<dbReference type="Pfam" id="PF06831">
    <property type="entry name" value="H2TH"/>
    <property type="match status" value="1"/>
</dbReference>
<proteinExistence type="inferred from homology"/>
<dbReference type="PANTHER" id="PTHR22993:SF9">
    <property type="entry name" value="FORMAMIDOPYRIMIDINE-DNA GLYCOSYLASE"/>
    <property type="match status" value="1"/>
</dbReference>
<dbReference type="Gene3D" id="3.20.190.10">
    <property type="entry name" value="MutM-like, N-terminal"/>
    <property type="match status" value="1"/>
</dbReference>
<comment type="similarity">
    <text evidence="2">Belongs to the FPG family.</text>
</comment>
<evidence type="ECO:0000256" key="2">
    <source>
        <dbReference type="ARBA" id="ARBA00009409"/>
    </source>
</evidence>
<keyword evidence="10" id="KW-0456">Lyase</keyword>
<dbReference type="PROSITE" id="PS51066">
    <property type="entry name" value="ZF_FPG_2"/>
    <property type="match status" value="1"/>
</dbReference>
<dbReference type="InterPro" id="IPR012319">
    <property type="entry name" value="FPG_cat"/>
</dbReference>
<evidence type="ECO:0000256" key="11">
    <source>
        <dbReference type="ARBA" id="ARBA00023268"/>
    </source>
</evidence>
<evidence type="ECO:0000256" key="5">
    <source>
        <dbReference type="ARBA" id="ARBA00022771"/>
    </source>
</evidence>
<keyword evidence="16" id="KW-1185">Reference proteome</keyword>
<dbReference type="InterPro" id="IPR010979">
    <property type="entry name" value="Ribosomal_uS13-like_H2TH"/>
</dbReference>
<evidence type="ECO:0000256" key="6">
    <source>
        <dbReference type="ARBA" id="ARBA00022801"/>
    </source>
</evidence>
<evidence type="ECO:0000256" key="12">
    <source>
        <dbReference type="ARBA" id="ARBA00023295"/>
    </source>
</evidence>
<comment type="catalytic activity">
    <reaction evidence="1">
        <text>Hydrolysis of DNA containing ring-opened 7-methylguanine residues, releasing 2,6-diamino-4-hydroxy-5-(N-methyl)formamidopyrimidine.</text>
        <dbReference type="EC" id="3.2.2.23"/>
    </reaction>
</comment>
<feature type="domain" description="FPG-type" evidence="14">
    <location>
        <begin position="200"/>
        <end position="234"/>
    </location>
</feature>
<comment type="caution">
    <text evidence="15">The sequence shown here is derived from an EMBL/GenBank/DDBJ whole genome shotgun (WGS) entry which is preliminary data.</text>
</comment>
<organism evidence="15 16">
    <name type="scientific">Massilia niabensis</name>
    <dbReference type="NCBI Taxonomy" id="544910"/>
    <lineage>
        <taxon>Bacteria</taxon>
        <taxon>Pseudomonadati</taxon>
        <taxon>Pseudomonadota</taxon>
        <taxon>Betaproteobacteria</taxon>
        <taxon>Burkholderiales</taxon>
        <taxon>Oxalobacteraceae</taxon>
        <taxon>Telluria group</taxon>
        <taxon>Massilia</taxon>
    </lineage>
</organism>
<keyword evidence="8" id="KW-0238">DNA-binding</keyword>
<keyword evidence="5 13" id="KW-0863">Zinc-finger</keyword>
<name>A0ABW0L2X6_9BURK</name>
<keyword evidence="3" id="KW-0479">Metal-binding</keyword>
<dbReference type="RefSeq" id="WP_379781768.1">
    <property type="nucleotide sequence ID" value="NZ_JBHSMU010000008.1"/>
</dbReference>
<dbReference type="PANTHER" id="PTHR22993">
    <property type="entry name" value="FORMAMIDOPYRIMIDINE-DNA GLYCOSYLASE"/>
    <property type="match status" value="1"/>
</dbReference>
<dbReference type="InterPro" id="IPR035937">
    <property type="entry name" value="FPG_N"/>
</dbReference>
<accession>A0ABW0L2X6</accession>
<keyword evidence="9" id="KW-0234">DNA repair</keyword>
<keyword evidence="11" id="KW-0511">Multifunctional enzyme</keyword>
<protein>
    <submittedName>
        <fullName evidence="15">Endonuclease</fullName>
    </submittedName>
</protein>
<evidence type="ECO:0000313" key="15">
    <source>
        <dbReference type="EMBL" id="MFC5459686.1"/>
    </source>
</evidence>
<keyword evidence="12" id="KW-0326">Glycosidase</keyword>
<evidence type="ECO:0000256" key="7">
    <source>
        <dbReference type="ARBA" id="ARBA00022833"/>
    </source>
</evidence>
<reference evidence="16" key="1">
    <citation type="journal article" date="2019" name="Int. J. Syst. Evol. Microbiol.">
        <title>The Global Catalogue of Microorganisms (GCM) 10K type strain sequencing project: providing services to taxonomists for standard genome sequencing and annotation.</title>
        <authorList>
            <consortium name="The Broad Institute Genomics Platform"/>
            <consortium name="The Broad Institute Genome Sequencing Center for Infectious Disease"/>
            <person name="Wu L."/>
            <person name="Ma J."/>
        </authorList>
    </citation>
    <scope>NUCLEOTIDE SEQUENCE [LARGE SCALE GENOMIC DNA]</scope>
    <source>
        <strain evidence="16">KACC 12649</strain>
    </source>
</reference>
<keyword evidence="7" id="KW-0862">Zinc</keyword>
<dbReference type="SMART" id="SM01232">
    <property type="entry name" value="H2TH"/>
    <property type="match status" value="1"/>
</dbReference>
<keyword evidence="15" id="KW-0540">Nuclease</keyword>
<evidence type="ECO:0000259" key="14">
    <source>
        <dbReference type="PROSITE" id="PS51066"/>
    </source>
</evidence>
<evidence type="ECO:0000256" key="13">
    <source>
        <dbReference type="PROSITE-ProRule" id="PRU00391"/>
    </source>
</evidence>
<dbReference type="Gene3D" id="1.10.8.50">
    <property type="match status" value="1"/>
</dbReference>
<evidence type="ECO:0000256" key="3">
    <source>
        <dbReference type="ARBA" id="ARBA00022723"/>
    </source>
</evidence>
<dbReference type="SUPFAM" id="SSF46946">
    <property type="entry name" value="S13-like H2TH domain"/>
    <property type="match status" value="1"/>
</dbReference>
<dbReference type="GO" id="GO:0004519">
    <property type="term" value="F:endonuclease activity"/>
    <property type="evidence" value="ECO:0007669"/>
    <property type="project" value="UniProtKB-KW"/>
</dbReference>
<keyword evidence="15" id="KW-0255">Endonuclease</keyword>
<evidence type="ECO:0000313" key="16">
    <source>
        <dbReference type="Proteomes" id="UP001596050"/>
    </source>
</evidence>
<evidence type="ECO:0000256" key="10">
    <source>
        <dbReference type="ARBA" id="ARBA00023239"/>
    </source>
</evidence>
<evidence type="ECO:0000256" key="4">
    <source>
        <dbReference type="ARBA" id="ARBA00022763"/>
    </source>
</evidence>
<gene>
    <name evidence="15" type="ORF">ACFPN5_07670</name>
</gene>
<sequence>MKEETARFVGQQIVEAGGNTSAIDPTRLLGQSIVSLRTWGKHFLIELPNMAIRIHFLLFGTYRVNEQREGKPPRLYLRTAEGEELNFYACSVREIDCDLDSLYDWSADVMGEDWNPARARKKLRAQPDMLACDALLNQDIFSGVGNIIKNEVLFRIRVHPASTVGALPAPKLRALVEEARQYSFDFLEWKRQYVLKQHWLAHAKKTCPRCDIPFTKAHLGRTNRRSFFCERCQKRYD</sequence>
<evidence type="ECO:0000256" key="8">
    <source>
        <dbReference type="ARBA" id="ARBA00023125"/>
    </source>
</evidence>
<dbReference type="InterPro" id="IPR015886">
    <property type="entry name" value="H2TH_FPG"/>
</dbReference>
<keyword evidence="6" id="KW-0378">Hydrolase</keyword>